<comment type="caution">
    <text evidence="11">The sequence shown here is derived from an EMBL/GenBank/DDBJ whole genome shotgun (WGS) entry which is preliminary data.</text>
</comment>
<evidence type="ECO:0000259" key="10">
    <source>
        <dbReference type="PROSITE" id="PS51233"/>
    </source>
</evidence>
<dbReference type="InterPro" id="IPR001846">
    <property type="entry name" value="VWF_type-D"/>
</dbReference>
<keyword evidence="6" id="KW-0472">Membrane</keyword>
<dbReference type="InterPro" id="IPR014853">
    <property type="entry name" value="VWF/SSPO/ZAN-like_Cys-rich_dom"/>
</dbReference>
<dbReference type="InterPro" id="IPR002919">
    <property type="entry name" value="TIL_dom"/>
</dbReference>
<dbReference type="FunFam" id="2.10.25.10:FF:000153">
    <property type="entry name" value="MUC5B isoform 1"/>
    <property type="match status" value="1"/>
</dbReference>
<evidence type="ECO:0000256" key="5">
    <source>
        <dbReference type="ARBA" id="ARBA00022737"/>
    </source>
</evidence>
<evidence type="ECO:0000256" key="6">
    <source>
        <dbReference type="ARBA" id="ARBA00023136"/>
    </source>
</evidence>
<feature type="compositionally biased region" description="Basic and acidic residues" evidence="9">
    <location>
        <begin position="7"/>
        <end position="17"/>
    </location>
</feature>
<keyword evidence="4" id="KW-0732">Signal</keyword>
<feature type="domain" description="VWFD" evidence="10">
    <location>
        <begin position="625"/>
        <end position="808"/>
    </location>
</feature>
<dbReference type="CDD" id="cd19941">
    <property type="entry name" value="TIL"/>
    <property type="match status" value="3"/>
</dbReference>
<accession>A0A851Z8R9</accession>
<proteinExistence type="predicted"/>
<evidence type="ECO:0000256" key="1">
    <source>
        <dbReference type="ARBA" id="ARBA00004370"/>
    </source>
</evidence>
<feature type="non-terminal residue" evidence="11">
    <location>
        <position position="1013"/>
    </location>
</feature>
<organism evidence="11 12">
    <name type="scientific">Halcyon senegalensis</name>
    <dbReference type="NCBI Taxonomy" id="342381"/>
    <lineage>
        <taxon>Eukaryota</taxon>
        <taxon>Metazoa</taxon>
        <taxon>Chordata</taxon>
        <taxon>Craniata</taxon>
        <taxon>Vertebrata</taxon>
        <taxon>Euteleostomi</taxon>
        <taxon>Archelosauria</taxon>
        <taxon>Archosauria</taxon>
        <taxon>Dinosauria</taxon>
        <taxon>Saurischia</taxon>
        <taxon>Theropoda</taxon>
        <taxon>Coelurosauria</taxon>
        <taxon>Aves</taxon>
        <taxon>Neognathae</taxon>
        <taxon>Neoaves</taxon>
        <taxon>Telluraves</taxon>
        <taxon>Coraciimorphae</taxon>
        <taxon>Coraciiformes</taxon>
        <taxon>Alcedinidae</taxon>
        <taxon>Halcyon</taxon>
    </lineage>
</organism>
<feature type="domain" description="VWFD" evidence="10">
    <location>
        <begin position="1"/>
        <end position="41"/>
    </location>
</feature>
<evidence type="ECO:0000256" key="8">
    <source>
        <dbReference type="ARBA" id="ARBA00023180"/>
    </source>
</evidence>
<keyword evidence="5" id="KW-0677">Repeat</keyword>
<evidence type="ECO:0000313" key="12">
    <source>
        <dbReference type="Proteomes" id="UP000648918"/>
    </source>
</evidence>
<dbReference type="PROSITE" id="PS51233">
    <property type="entry name" value="VWFD"/>
    <property type="match status" value="3"/>
</dbReference>
<evidence type="ECO:0000313" key="11">
    <source>
        <dbReference type="EMBL" id="NXD88687.1"/>
    </source>
</evidence>
<sequence length="1013" mass="109724">MCGDGNGDPRDDARTPDGDLTEDVAKLAKSWKVANESRSCWDGCDDCDRCRRDREVKTSCGLVAQKPGPFEGCHAVLDPEAYLENCVYDLCVNDGDRVALCRVLQAYADDCREEGVAVAEWRTLANCPLSCPKNSNYMSCGTSCPTTCNDAALPADCATAPCLETCQCHDGFVLDADECVPRDQCGCVSRGLLHGPRETFWSDDACTRSCSCEAGCLWSGCGPGEQCRVVDGIQGCHPKSQGTCRVVGTTHYETFDGRRFIFQGTCLYQLAGLCQESQGLVGFQVLVQNGRHNAHLLASVALVTIKVYGKTITISQKHPGKVTLDDRLVNLPYRPSDGKISIYRGGQEAVVETDFGLTVTYDWWSHLTVTVPGTYASSLCGLCGNFNGAVGDEMTTKSGRATTNPDALGRSWKVDDVPGCVELSKVECPLTAAARRRQERFKKSCGVILQKDGPFGACHGRVDAVKYFQSCLHDSCLFPDQEGVICSVIAAYASACQAADVTIGRWRTDDFCRLSCPTNSHYEICSESCSRTCSSLSNPTPCSSRRCREGCACADGFVLSGDECVPASRCGCHHRDFYYKLEETFSPAATGRCRCQAGGVVACVATSPPGEGGEDVGPRPPEEAGTCVATGDRTYVSFDGMVFNISGTCSYVLAETCGDYRGDGGAVEAFVVKIKKESRRKKKVSGVQELSVQVHGLMLTFKRSKRGEVTVDSVSHHLPVNLKSSRVLVHQHGMGVLLQTDFGLVVTYDLLHRVRVTAPRSYRGHLCGLCGNYNGRGDDDDFRLPVGQRVLDPVVFGSTRMVPDGSCGEECPPGECPECEEEEKKLAVFRRRNYCGVLTVPKGPFAACREVIDPTPYLQACLQELCLTKGESWVLCRSVQSYATACQDAGVAIEPWRKPSFCPINCPAKSSYSLCTNHCAHSCAGRRDASRCPKTCIEGCHCKEGLVFNGHGCVPEAQCGCFVDGVYYEPHQSVLKDNCRQRCTCVPSQGLTCHSHSCTGDETCEIQDGVLSC</sequence>
<dbReference type="InterPro" id="IPR025615">
    <property type="entry name" value="TILa_dom"/>
</dbReference>
<dbReference type="PANTHER" id="PTHR46160:SF9">
    <property type="entry name" value="PROTEIN PRY2-RELATED"/>
    <property type="match status" value="1"/>
</dbReference>
<dbReference type="InterPro" id="IPR052749">
    <property type="entry name" value="Alpha-tectorin"/>
</dbReference>
<dbReference type="SMART" id="SM00832">
    <property type="entry name" value="C8"/>
    <property type="match status" value="3"/>
</dbReference>
<comment type="subcellular location">
    <subcellularLocation>
        <location evidence="1">Membrane</location>
    </subcellularLocation>
    <subcellularLocation>
        <location evidence="2">Secreted</location>
    </subcellularLocation>
</comment>
<feature type="domain" description="VWFD" evidence="10">
    <location>
        <begin position="242"/>
        <end position="421"/>
    </location>
</feature>
<reference evidence="11" key="1">
    <citation type="submission" date="2019-09" db="EMBL/GenBank/DDBJ databases">
        <title>Bird 10,000 Genomes (B10K) Project - Family phase.</title>
        <authorList>
            <person name="Zhang G."/>
        </authorList>
    </citation>
    <scope>NUCLEOTIDE SEQUENCE</scope>
    <source>
        <strain evidence="11">B10K-DU-024-03</strain>
        <tissue evidence="11">Muscle</tissue>
    </source>
</reference>
<name>A0A851Z8R9_9AVES</name>
<dbReference type="Pfam" id="PF08742">
    <property type="entry name" value="C8"/>
    <property type="match status" value="3"/>
</dbReference>
<dbReference type="GO" id="GO:0005576">
    <property type="term" value="C:extracellular region"/>
    <property type="evidence" value="ECO:0007669"/>
    <property type="project" value="UniProtKB-SubCell"/>
</dbReference>
<evidence type="ECO:0000256" key="9">
    <source>
        <dbReference type="SAM" id="MobiDB-lite"/>
    </source>
</evidence>
<feature type="region of interest" description="Disordered" evidence="9">
    <location>
        <begin position="1"/>
        <end position="20"/>
    </location>
</feature>
<dbReference type="AlphaFoldDB" id="A0A851Z8R9"/>
<keyword evidence="3" id="KW-0964">Secreted</keyword>
<dbReference type="InterPro" id="IPR036084">
    <property type="entry name" value="Ser_inhib-like_sf"/>
</dbReference>
<feature type="non-terminal residue" evidence="11">
    <location>
        <position position="1"/>
    </location>
</feature>
<dbReference type="FunFam" id="2.10.25.10:FF:000055">
    <property type="entry name" value="alpha-tectorin isoform X1"/>
    <property type="match status" value="2"/>
</dbReference>
<keyword evidence="7" id="KW-1015">Disulfide bond</keyword>
<keyword evidence="8" id="KW-0325">Glycoprotein</keyword>
<keyword evidence="12" id="KW-1185">Reference proteome</keyword>
<dbReference type="EMBL" id="WBNJ01001425">
    <property type="protein sequence ID" value="NXD88687.1"/>
    <property type="molecule type" value="Genomic_DNA"/>
</dbReference>
<evidence type="ECO:0000256" key="4">
    <source>
        <dbReference type="ARBA" id="ARBA00022729"/>
    </source>
</evidence>
<gene>
    <name evidence="11" type="primary">Fcgbp_0</name>
    <name evidence="11" type="ORF">HALSEN_R07105</name>
</gene>
<dbReference type="Pfam" id="PF00094">
    <property type="entry name" value="VWD"/>
    <property type="match status" value="2"/>
</dbReference>
<evidence type="ECO:0000256" key="2">
    <source>
        <dbReference type="ARBA" id="ARBA00004613"/>
    </source>
</evidence>
<dbReference type="OrthoDB" id="3438930at2759"/>
<dbReference type="Gene3D" id="2.10.25.10">
    <property type="entry name" value="Laminin"/>
    <property type="match status" value="3"/>
</dbReference>
<dbReference type="Proteomes" id="UP000648918">
    <property type="component" value="Unassembled WGS sequence"/>
</dbReference>
<evidence type="ECO:0000256" key="7">
    <source>
        <dbReference type="ARBA" id="ARBA00023157"/>
    </source>
</evidence>
<protein>
    <submittedName>
        <fullName evidence="11">FCGBP protein</fullName>
    </submittedName>
</protein>
<dbReference type="PANTHER" id="PTHR46160">
    <property type="entry name" value="ALPHA-TECTORIN-RELATED"/>
    <property type="match status" value="1"/>
</dbReference>
<dbReference type="SUPFAM" id="SSF57567">
    <property type="entry name" value="Serine protease inhibitors"/>
    <property type="match status" value="3"/>
</dbReference>
<dbReference type="GO" id="GO:0016020">
    <property type="term" value="C:membrane"/>
    <property type="evidence" value="ECO:0007669"/>
    <property type="project" value="UniProtKB-SubCell"/>
</dbReference>
<evidence type="ECO:0000256" key="3">
    <source>
        <dbReference type="ARBA" id="ARBA00022525"/>
    </source>
</evidence>
<dbReference type="Pfam" id="PF12714">
    <property type="entry name" value="TILa"/>
    <property type="match status" value="1"/>
</dbReference>
<dbReference type="SMART" id="SM00216">
    <property type="entry name" value="VWD"/>
    <property type="match status" value="2"/>
</dbReference>
<dbReference type="Pfam" id="PF01826">
    <property type="entry name" value="TIL"/>
    <property type="match status" value="3"/>
</dbReference>